<feature type="transmembrane region" description="Helical" evidence="10">
    <location>
        <begin position="390"/>
        <end position="411"/>
    </location>
</feature>
<keyword evidence="8" id="KW-0868">Chloride</keyword>
<feature type="transmembrane region" description="Helical" evidence="10">
    <location>
        <begin position="61"/>
        <end position="78"/>
    </location>
</feature>
<dbReference type="GO" id="GO:0034707">
    <property type="term" value="C:chloride channel complex"/>
    <property type="evidence" value="ECO:0007669"/>
    <property type="project" value="UniProtKB-KW"/>
</dbReference>
<dbReference type="OrthoDB" id="112446at2"/>
<dbReference type="PATRIC" id="fig|1423777.3.peg.1161"/>
<feature type="transmembrane region" description="Helical" evidence="10">
    <location>
        <begin position="214"/>
        <end position="240"/>
    </location>
</feature>
<keyword evidence="12" id="KW-1185">Reference proteome</keyword>
<comment type="caution">
    <text evidence="11">The sequence shown here is derived from an EMBL/GenBank/DDBJ whole genome shotgun (WGS) entry which is preliminary data.</text>
</comment>
<feature type="transmembrane region" description="Helical" evidence="10">
    <location>
        <begin position="12"/>
        <end position="33"/>
    </location>
</feature>
<comment type="subcellular location">
    <subcellularLocation>
        <location evidence="1">Membrane</location>
        <topology evidence="1">Multi-pass membrane protein</topology>
    </subcellularLocation>
</comment>
<dbReference type="SUPFAM" id="SSF81340">
    <property type="entry name" value="Clc chloride channel"/>
    <property type="match status" value="1"/>
</dbReference>
<name>A0A0R1MMA8_9LACO</name>
<dbReference type="InterPro" id="IPR014743">
    <property type="entry name" value="Cl-channel_core"/>
</dbReference>
<dbReference type="EMBL" id="AZEH01000034">
    <property type="protein sequence ID" value="KRL05176.1"/>
    <property type="molecule type" value="Genomic_DNA"/>
</dbReference>
<dbReference type="GO" id="GO:0005254">
    <property type="term" value="F:chloride channel activity"/>
    <property type="evidence" value="ECO:0007669"/>
    <property type="project" value="UniProtKB-KW"/>
</dbReference>
<dbReference type="Pfam" id="PF00654">
    <property type="entry name" value="Voltage_CLC"/>
    <property type="match status" value="1"/>
</dbReference>
<evidence type="ECO:0000256" key="2">
    <source>
        <dbReference type="ARBA" id="ARBA00022448"/>
    </source>
</evidence>
<evidence type="ECO:0000256" key="4">
    <source>
        <dbReference type="ARBA" id="ARBA00022989"/>
    </source>
</evidence>
<evidence type="ECO:0008006" key="13">
    <source>
        <dbReference type="Google" id="ProtNLM"/>
    </source>
</evidence>
<sequence>MNNSKKENYALILSTIILGIIVGISSLILILLLNTVEINFLHFKETALNPVSLNILPSRRLLSVFSGGIIAALVWWILRTKFKPAVSVAKGTSGTNMPFFQTVAHVMTQIFYVGTGGSIGREVAPREAGAMFAQKCNHFFNRCGLELSLADQKLLIAAAAGAGFAGVYSAPITGMFFCLEVLLKKITKRAIAVSLIMSIIATLISATVKGFGPYYLIGGGNFSLVFLLFVVLSAPLCSISGTFFRRSFKWAEKNQNTTKKILWTLPSMALITGIFSMSLPIIMGNGRALTQTAINTNIPSEIMILLIAGLVKAFLTVFTIQAGASGGTLTPSISIGASLGVIFGFIFKLLIPGISLWQCALSGGCSFLAASQQAPLMALFMIVEISHLNYAAFLPLGLGAALSISISKIILHKKNS</sequence>
<keyword evidence="6 10" id="KW-0472">Membrane</keyword>
<dbReference type="PRINTS" id="PR00762">
    <property type="entry name" value="CLCHANNEL"/>
</dbReference>
<keyword evidence="4 10" id="KW-1133">Transmembrane helix</keyword>
<proteinExistence type="predicted"/>
<keyword evidence="3 10" id="KW-0812">Transmembrane</keyword>
<evidence type="ECO:0000256" key="10">
    <source>
        <dbReference type="SAM" id="Phobius"/>
    </source>
</evidence>
<feature type="transmembrane region" description="Helical" evidence="10">
    <location>
        <begin position="154"/>
        <end position="178"/>
    </location>
</feature>
<evidence type="ECO:0000313" key="12">
    <source>
        <dbReference type="Proteomes" id="UP000051686"/>
    </source>
</evidence>
<dbReference type="RefSeq" id="WP_057896004.1">
    <property type="nucleotide sequence ID" value="NZ_AZEH01000034.1"/>
</dbReference>
<dbReference type="AlphaFoldDB" id="A0A0R1MMA8"/>
<keyword evidence="2" id="KW-0813">Transport</keyword>
<dbReference type="InterPro" id="IPR050368">
    <property type="entry name" value="ClC-type_chloride_channel"/>
</dbReference>
<feature type="transmembrane region" description="Helical" evidence="10">
    <location>
        <begin position="190"/>
        <end position="208"/>
    </location>
</feature>
<feature type="transmembrane region" description="Helical" evidence="10">
    <location>
        <begin position="332"/>
        <end position="351"/>
    </location>
</feature>
<dbReference type="Proteomes" id="UP000051686">
    <property type="component" value="Unassembled WGS sequence"/>
</dbReference>
<evidence type="ECO:0000256" key="8">
    <source>
        <dbReference type="ARBA" id="ARBA00023214"/>
    </source>
</evidence>
<evidence type="ECO:0000256" key="7">
    <source>
        <dbReference type="ARBA" id="ARBA00023173"/>
    </source>
</evidence>
<keyword evidence="9" id="KW-0407">Ion channel</keyword>
<gene>
    <name evidence="11" type="ORF">FD46_GL001127</name>
</gene>
<evidence type="ECO:0000256" key="3">
    <source>
        <dbReference type="ARBA" id="ARBA00022692"/>
    </source>
</evidence>
<feature type="transmembrane region" description="Helical" evidence="10">
    <location>
        <begin position="261"/>
        <end position="282"/>
    </location>
</feature>
<organism evidence="11 12">
    <name type="scientific">Liquorilactobacillus oeni DSM 19972</name>
    <dbReference type="NCBI Taxonomy" id="1423777"/>
    <lineage>
        <taxon>Bacteria</taxon>
        <taxon>Bacillati</taxon>
        <taxon>Bacillota</taxon>
        <taxon>Bacilli</taxon>
        <taxon>Lactobacillales</taxon>
        <taxon>Lactobacillaceae</taxon>
        <taxon>Liquorilactobacillus</taxon>
    </lineage>
</organism>
<dbReference type="PANTHER" id="PTHR43427">
    <property type="entry name" value="CHLORIDE CHANNEL PROTEIN CLC-E"/>
    <property type="match status" value="1"/>
</dbReference>
<dbReference type="PANTHER" id="PTHR43427:SF6">
    <property type="entry name" value="CHLORIDE CHANNEL PROTEIN CLC-E"/>
    <property type="match status" value="1"/>
</dbReference>
<feature type="transmembrane region" description="Helical" evidence="10">
    <location>
        <begin position="302"/>
        <end position="320"/>
    </location>
</feature>
<protein>
    <recommendedName>
        <fullName evidence="13">Chloride channel protein</fullName>
    </recommendedName>
</protein>
<evidence type="ECO:0000313" key="11">
    <source>
        <dbReference type="EMBL" id="KRL05176.1"/>
    </source>
</evidence>
<evidence type="ECO:0000256" key="9">
    <source>
        <dbReference type="ARBA" id="ARBA00023303"/>
    </source>
</evidence>
<keyword evidence="5" id="KW-0406">Ion transport</keyword>
<evidence type="ECO:0000256" key="6">
    <source>
        <dbReference type="ARBA" id="ARBA00023136"/>
    </source>
</evidence>
<accession>A0A0R1MMA8</accession>
<evidence type="ECO:0000256" key="5">
    <source>
        <dbReference type="ARBA" id="ARBA00023065"/>
    </source>
</evidence>
<evidence type="ECO:0000256" key="1">
    <source>
        <dbReference type="ARBA" id="ARBA00004141"/>
    </source>
</evidence>
<dbReference type="InterPro" id="IPR001807">
    <property type="entry name" value="ClC"/>
</dbReference>
<dbReference type="Gene3D" id="1.10.3080.10">
    <property type="entry name" value="Clc chloride channel"/>
    <property type="match status" value="1"/>
</dbReference>
<keyword evidence="7" id="KW-0869">Chloride channel</keyword>
<reference evidence="11 12" key="1">
    <citation type="journal article" date="2015" name="Genome Announc.">
        <title>Expanding the biotechnology potential of lactobacilli through comparative genomics of 213 strains and associated genera.</title>
        <authorList>
            <person name="Sun Z."/>
            <person name="Harris H.M."/>
            <person name="McCann A."/>
            <person name="Guo C."/>
            <person name="Argimon S."/>
            <person name="Zhang W."/>
            <person name="Yang X."/>
            <person name="Jeffery I.B."/>
            <person name="Cooney J.C."/>
            <person name="Kagawa T.F."/>
            <person name="Liu W."/>
            <person name="Song Y."/>
            <person name="Salvetti E."/>
            <person name="Wrobel A."/>
            <person name="Rasinkangas P."/>
            <person name="Parkhill J."/>
            <person name="Rea M.C."/>
            <person name="O'Sullivan O."/>
            <person name="Ritari J."/>
            <person name="Douillard F.P."/>
            <person name="Paul Ross R."/>
            <person name="Yang R."/>
            <person name="Briner A.E."/>
            <person name="Felis G.E."/>
            <person name="de Vos W.M."/>
            <person name="Barrangou R."/>
            <person name="Klaenhammer T.R."/>
            <person name="Caufield P.W."/>
            <person name="Cui Y."/>
            <person name="Zhang H."/>
            <person name="O'Toole P.W."/>
        </authorList>
    </citation>
    <scope>NUCLEOTIDE SEQUENCE [LARGE SCALE GENOMIC DNA]</scope>
    <source>
        <strain evidence="11 12">DSM 19972</strain>
    </source>
</reference>